<gene>
    <name evidence="2" type="ORF">Cflav_PD5903</name>
</gene>
<dbReference type="RefSeq" id="WP_007412575.1">
    <property type="nucleotide sequence ID" value="NZ_ABOX02000001.1"/>
</dbReference>
<protein>
    <recommendedName>
        <fullName evidence="1">DUF4159 domain-containing protein</fullName>
    </recommendedName>
</protein>
<evidence type="ECO:0000313" key="3">
    <source>
        <dbReference type="Proteomes" id="UP000003688"/>
    </source>
</evidence>
<feature type="domain" description="DUF4159" evidence="1">
    <location>
        <begin position="63"/>
        <end position="230"/>
    </location>
</feature>
<dbReference type="EMBL" id="ABOX02000001">
    <property type="protein sequence ID" value="EEF63268.1"/>
    <property type="molecule type" value="Genomic_DNA"/>
</dbReference>
<name>B9X9M4_PEDPL</name>
<dbReference type="Proteomes" id="UP000003688">
    <property type="component" value="Unassembled WGS sequence"/>
</dbReference>
<sequence>MKLSAANGGGEWWKLGRTCILLSGMLWLETSVRSAAPVDLTRIQCGNLIYAGNKSSVCFADKFLSDVARDTTLDVGKHFCPVKLDADTLFDYPFCVFSGNESFTLTQRERDNLKKYLSNGGFLLASPGCSDEKWDASFRKEMRLCFPEAALKKIPMSHPVFSVVNKITRLVDKHGVLVMLEGLELNGRIVAIYSKEGVNDVAHAEGCCCCGGNEIADPAKVNVNIFTYSLLY</sequence>
<reference evidence="2 3" key="1">
    <citation type="journal article" date="2011" name="J. Bacteriol.">
        <title>Genome sequence of 'Pedosphaera parvula' Ellin514, an aerobic Verrucomicrobial isolate from pasture soil.</title>
        <authorList>
            <person name="Kant R."/>
            <person name="van Passel M.W."/>
            <person name="Sangwan P."/>
            <person name="Palva A."/>
            <person name="Lucas S."/>
            <person name="Copeland A."/>
            <person name="Lapidus A."/>
            <person name="Glavina Del Rio T."/>
            <person name="Dalin E."/>
            <person name="Tice H."/>
            <person name="Bruce D."/>
            <person name="Goodwin L."/>
            <person name="Pitluck S."/>
            <person name="Chertkov O."/>
            <person name="Larimer F.W."/>
            <person name="Land M.L."/>
            <person name="Hauser L."/>
            <person name="Brettin T.S."/>
            <person name="Detter J.C."/>
            <person name="Han S."/>
            <person name="de Vos W.M."/>
            <person name="Janssen P.H."/>
            <person name="Smidt H."/>
        </authorList>
    </citation>
    <scope>NUCLEOTIDE SEQUENCE [LARGE SCALE GENOMIC DNA]</scope>
    <source>
        <strain evidence="2 3">Ellin514</strain>
    </source>
</reference>
<evidence type="ECO:0000259" key="1">
    <source>
        <dbReference type="Pfam" id="PF13709"/>
    </source>
</evidence>
<dbReference type="InterPro" id="IPR025297">
    <property type="entry name" value="DUF4159"/>
</dbReference>
<dbReference type="STRING" id="320771.Cflav_PD5903"/>
<dbReference type="Pfam" id="PF13709">
    <property type="entry name" value="DUF4159"/>
    <property type="match status" value="1"/>
</dbReference>
<dbReference type="OrthoDB" id="9773014at2"/>
<proteinExistence type="predicted"/>
<evidence type="ECO:0000313" key="2">
    <source>
        <dbReference type="EMBL" id="EEF63268.1"/>
    </source>
</evidence>
<dbReference type="AlphaFoldDB" id="B9X9M4"/>
<keyword evidence="3" id="KW-1185">Reference proteome</keyword>
<dbReference type="Gene3D" id="3.40.50.12140">
    <property type="entry name" value="Domain of unknown function DUF4159"/>
    <property type="match status" value="1"/>
</dbReference>
<organism evidence="2 3">
    <name type="scientific">Pedosphaera parvula (strain Ellin514)</name>
    <dbReference type="NCBI Taxonomy" id="320771"/>
    <lineage>
        <taxon>Bacteria</taxon>
        <taxon>Pseudomonadati</taxon>
        <taxon>Verrucomicrobiota</taxon>
        <taxon>Pedosphaerae</taxon>
        <taxon>Pedosphaerales</taxon>
        <taxon>Pedosphaeraceae</taxon>
        <taxon>Pedosphaera</taxon>
    </lineage>
</organism>
<comment type="caution">
    <text evidence="2">The sequence shown here is derived from an EMBL/GenBank/DDBJ whole genome shotgun (WGS) entry which is preliminary data.</text>
</comment>
<accession>B9X9M4</accession>